<evidence type="ECO:0000256" key="2">
    <source>
        <dbReference type="ARBA" id="ARBA00023015"/>
    </source>
</evidence>
<dbReference type="PANTHER" id="PTHR30055">
    <property type="entry name" value="HTH-TYPE TRANSCRIPTIONAL REGULATOR RUTR"/>
    <property type="match status" value="1"/>
</dbReference>
<dbReference type="Pfam" id="PF00440">
    <property type="entry name" value="TetR_N"/>
    <property type="match status" value="1"/>
</dbReference>
<evidence type="ECO:0000313" key="8">
    <source>
        <dbReference type="Proteomes" id="UP001500393"/>
    </source>
</evidence>
<evidence type="ECO:0000256" key="3">
    <source>
        <dbReference type="ARBA" id="ARBA00023125"/>
    </source>
</evidence>
<dbReference type="InterPro" id="IPR001647">
    <property type="entry name" value="HTH_TetR"/>
</dbReference>
<proteinExistence type="predicted"/>
<protein>
    <submittedName>
        <fullName evidence="7">TetR/AcrR family transcriptional regulator</fullName>
    </submittedName>
</protein>
<sequence>MPRATFSSVTGAERGTHILEAVVEVIAERGLEGATMRNVAGAAGISLAQVQYYFRSKDELVAAAFRHVIQLFDTKLATVDLSGPPRRVLRQALELWLPLDEPRARDARVWLAFSAAATTSPTLKEIAASTDSELRVAFARLLDAAAAEGDLPDVTDTETEAGLLLAVIDGLVIQALALAEPLRPHFLTVSLETHLARLFTP</sequence>
<keyword evidence="4" id="KW-0804">Transcription</keyword>
<dbReference type="Pfam" id="PF13977">
    <property type="entry name" value="TetR_C_6"/>
    <property type="match status" value="1"/>
</dbReference>
<evidence type="ECO:0000256" key="4">
    <source>
        <dbReference type="ARBA" id="ARBA00023163"/>
    </source>
</evidence>
<dbReference type="PROSITE" id="PS50977">
    <property type="entry name" value="HTH_TETR_2"/>
    <property type="match status" value="1"/>
</dbReference>
<evidence type="ECO:0000313" key="7">
    <source>
        <dbReference type="EMBL" id="GAA1562346.1"/>
    </source>
</evidence>
<dbReference type="Proteomes" id="UP001500393">
    <property type="component" value="Unassembled WGS sequence"/>
</dbReference>
<reference evidence="8" key="1">
    <citation type="journal article" date="2019" name="Int. J. Syst. Evol. Microbiol.">
        <title>The Global Catalogue of Microorganisms (GCM) 10K type strain sequencing project: providing services to taxonomists for standard genome sequencing and annotation.</title>
        <authorList>
            <consortium name="The Broad Institute Genomics Platform"/>
            <consortium name="The Broad Institute Genome Sequencing Center for Infectious Disease"/>
            <person name="Wu L."/>
            <person name="Ma J."/>
        </authorList>
    </citation>
    <scope>NUCLEOTIDE SEQUENCE [LARGE SCALE GENOMIC DNA]</scope>
    <source>
        <strain evidence="8">JCM 14969</strain>
    </source>
</reference>
<organism evidence="7 8">
    <name type="scientific">Kribbella sancticallisti</name>
    <dbReference type="NCBI Taxonomy" id="460087"/>
    <lineage>
        <taxon>Bacteria</taxon>
        <taxon>Bacillati</taxon>
        <taxon>Actinomycetota</taxon>
        <taxon>Actinomycetes</taxon>
        <taxon>Propionibacteriales</taxon>
        <taxon>Kribbellaceae</taxon>
        <taxon>Kribbella</taxon>
    </lineage>
</organism>
<feature type="DNA-binding region" description="H-T-H motif" evidence="5">
    <location>
        <begin position="35"/>
        <end position="54"/>
    </location>
</feature>
<dbReference type="InterPro" id="IPR039538">
    <property type="entry name" value="BetI_C"/>
</dbReference>
<feature type="domain" description="HTH tetR-type" evidence="6">
    <location>
        <begin position="12"/>
        <end position="72"/>
    </location>
</feature>
<evidence type="ECO:0000259" key="6">
    <source>
        <dbReference type="PROSITE" id="PS50977"/>
    </source>
</evidence>
<dbReference type="EMBL" id="BAAAOS010000011">
    <property type="protein sequence ID" value="GAA1562346.1"/>
    <property type="molecule type" value="Genomic_DNA"/>
</dbReference>
<comment type="caution">
    <text evidence="7">The sequence shown here is derived from an EMBL/GenBank/DDBJ whole genome shotgun (WGS) entry which is preliminary data.</text>
</comment>
<evidence type="ECO:0000256" key="5">
    <source>
        <dbReference type="PROSITE-ProRule" id="PRU00335"/>
    </source>
</evidence>
<dbReference type="PRINTS" id="PR00455">
    <property type="entry name" value="HTHTETR"/>
</dbReference>
<dbReference type="InterPro" id="IPR009057">
    <property type="entry name" value="Homeodomain-like_sf"/>
</dbReference>
<keyword evidence="8" id="KW-1185">Reference proteome</keyword>
<dbReference type="PANTHER" id="PTHR30055:SF234">
    <property type="entry name" value="HTH-TYPE TRANSCRIPTIONAL REGULATOR BETI"/>
    <property type="match status" value="1"/>
</dbReference>
<dbReference type="SUPFAM" id="SSF46689">
    <property type="entry name" value="Homeodomain-like"/>
    <property type="match status" value="1"/>
</dbReference>
<keyword evidence="2" id="KW-0805">Transcription regulation</keyword>
<dbReference type="InterPro" id="IPR036271">
    <property type="entry name" value="Tet_transcr_reg_TetR-rel_C_sf"/>
</dbReference>
<evidence type="ECO:0000256" key="1">
    <source>
        <dbReference type="ARBA" id="ARBA00022491"/>
    </source>
</evidence>
<name>A0ABP4NIM6_9ACTN</name>
<keyword evidence="3 5" id="KW-0238">DNA-binding</keyword>
<keyword evidence="1" id="KW-0678">Repressor</keyword>
<dbReference type="SUPFAM" id="SSF48498">
    <property type="entry name" value="Tetracyclin repressor-like, C-terminal domain"/>
    <property type="match status" value="1"/>
</dbReference>
<accession>A0ABP4NIM6</accession>
<dbReference type="Gene3D" id="1.10.357.10">
    <property type="entry name" value="Tetracycline Repressor, domain 2"/>
    <property type="match status" value="1"/>
</dbReference>
<gene>
    <name evidence="7" type="ORF">GCM10009789_14410</name>
</gene>
<dbReference type="InterPro" id="IPR050109">
    <property type="entry name" value="HTH-type_TetR-like_transc_reg"/>
</dbReference>